<sequence length="333" mass="36790">MDNYSFTCFGGSKLSDRLLPTSSHSDARVILLFRLLSRLPLAWLHALGAFLGWLTWLLSPTYRRHMRENMLLALGADETRRLRPRAIGEAGKGALELARIWLRPLAETAARVVEVSGWELVEAASRRGKGILYLTPHLGCFEITAQYLSTHAPITVLYRPPRQAWLQAMIEAGRARAQLHLAAADLSGVRSLLKALKRGEAVGILPDQAPKAGEGRWLDFFGKSAYTMTLAARLVESGASVIMVWAERLPGGAGYHFHLQEPTQPIRGTIEERAQQINHEIEHLIRQCPGQYLWAYNRYKRRRGSAAPPEAAPAGAGEEAPQRAAGHSGAGRD</sequence>
<dbReference type="PIRSF" id="PIRSF026649">
    <property type="entry name" value="MsbB"/>
    <property type="match status" value="1"/>
</dbReference>
<feature type="transmembrane region" description="Helical" evidence="8">
    <location>
        <begin position="41"/>
        <end position="59"/>
    </location>
</feature>
<keyword evidence="2" id="KW-1003">Cell membrane</keyword>
<dbReference type="Proteomes" id="UP000886469">
    <property type="component" value="Unassembled WGS sequence"/>
</dbReference>
<accession>A0ABX1T6R7</accession>
<dbReference type="NCBIfam" id="NF006487">
    <property type="entry name" value="PRK08905.1"/>
    <property type="match status" value="1"/>
</dbReference>
<evidence type="ECO:0000313" key="9">
    <source>
        <dbReference type="EMBL" id="NMQ04798.1"/>
    </source>
</evidence>
<keyword evidence="5 8" id="KW-0472">Membrane</keyword>
<keyword evidence="8" id="KW-1133">Transmembrane helix</keyword>
<feature type="compositionally biased region" description="Low complexity" evidence="7">
    <location>
        <begin position="305"/>
        <end position="326"/>
    </location>
</feature>
<evidence type="ECO:0000256" key="3">
    <source>
        <dbReference type="ARBA" id="ARBA00022519"/>
    </source>
</evidence>
<comment type="subcellular location">
    <subcellularLocation>
        <location evidence="1">Cell inner membrane</location>
    </subcellularLocation>
</comment>
<keyword evidence="8" id="KW-0812">Transmembrane</keyword>
<evidence type="ECO:0000256" key="6">
    <source>
        <dbReference type="ARBA" id="ARBA00023315"/>
    </source>
</evidence>
<evidence type="ECO:0000256" key="4">
    <source>
        <dbReference type="ARBA" id="ARBA00022679"/>
    </source>
</evidence>
<protein>
    <submittedName>
        <fullName evidence="9">Lysophospholipid acyltransferase family protein</fullName>
    </submittedName>
</protein>
<dbReference type="InterPro" id="IPR004960">
    <property type="entry name" value="LipA_acyltrans"/>
</dbReference>
<reference evidence="9" key="1">
    <citation type="submission" date="2019-03" db="EMBL/GenBank/DDBJ databases">
        <title>Metabolic reconstructions from genomes of highly enriched 'Candidatus Accumulibacter' and 'Candidatus Competibacter' bioreactor populations.</title>
        <authorList>
            <person name="Annavajhala M.K."/>
            <person name="Welles L."/>
            <person name="Abbas B."/>
            <person name="Sorokin D."/>
            <person name="Park H."/>
            <person name="Van Loosdrecht M."/>
            <person name="Chandran K."/>
        </authorList>
    </citation>
    <scope>NUCLEOTIDE SEQUENCE</scope>
    <source>
        <strain evidence="9">SBR_L</strain>
    </source>
</reference>
<keyword evidence="4" id="KW-0808">Transferase</keyword>
<dbReference type="CDD" id="cd07984">
    <property type="entry name" value="LPLAT_LABLAT-like"/>
    <property type="match status" value="1"/>
</dbReference>
<evidence type="ECO:0000256" key="8">
    <source>
        <dbReference type="SAM" id="Phobius"/>
    </source>
</evidence>
<dbReference type="EMBL" id="SPMX01000012">
    <property type="protein sequence ID" value="NMQ04798.1"/>
    <property type="molecule type" value="Genomic_DNA"/>
</dbReference>
<evidence type="ECO:0000256" key="7">
    <source>
        <dbReference type="SAM" id="MobiDB-lite"/>
    </source>
</evidence>
<name>A0ABX1T6R7_9PROT</name>
<keyword evidence="3" id="KW-0997">Cell inner membrane</keyword>
<dbReference type="PANTHER" id="PTHR30606">
    <property type="entry name" value="LIPID A BIOSYNTHESIS LAUROYL ACYLTRANSFERASE"/>
    <property type="match status" value="1"/>
</dbReference>
<evidence type="ECO:0000256" key="1">
    <source>
        <dbReference type="ARBA" id="ARBA00004533"/>
    </source>
</evidence>
<evidence type="ECO:0000256" key="2">
    <source>
        <dbReference type="ARBA" id="ARBA00022475"/>
    </source>
</evidence>
<feature type="region of interest" description="Disordered" evidence="7">
    <location>
        <begin position="304"/>
        <end position="333"/>
    </location>
</feature>
<proteinExistence type="predicted"/>
<keyword evidence="10" id="KW-1185">Reference proteome</keyword>
<comment type="caution">
    <text evidence="9">The sequence shown here is derived from an EMBL/GenBank/DDBJ whole genome shotgun (WGS) entry which is preliminary data.</text>
</comment>
<organism evidence="9 10">
    <name type="scientific">Candidatus Accumulibacter contiguus</name>
    <dbReference type="NCBI Taxonomy" id="2954381"/>
    <lineage>
        <taxon>Bacteria</taxon>
        <taxon>Pseudomonadati</taxon>
        <taxon>Pseudomonadota</taxon>
        <taxon>Betaproteobacteria</taxon>
        <taxon>Candidatus Accumulibacter</taxon>
    </lineage>
</organism>
<gene>
    <name evidence="9" type="ORF">E4Q08_05755</name>
</gene>
<evidence type="ECO:0000256" key="5">
    <source>
        <dbReference type="ARBA" id="ARBA00023136"/>
    </source>
</evidence>
<dbReference type="GO" id="GO:0016746">
    <property type="term" value="F:acyltransferase activity"/>
    <property type="evidence" value="ECO:0007669"/>
    <property type="project" value="UniProtKB-KW"/>
</dbReference>
<keyword evidence="6 9" id="KW-0012">Acyltransferase</keyword>
<dbReference type="PANTHER" id="PTHR30606:SF10">
    <property type="entry name" value="PHOSPHATIDYLINOSITOL MANNOSIDE ACYLTRANSFERASE"/>
    <property type="match status" value="1"/>
</dbReference>
<dbReference type="Pfam" id="PF03279">
    <property type="entry name" value="Lip_A_acyltrans"/>
    <property type="match status" value="1"/>
</dbReference>
<evidence type="ECO:0000313" key="10">
    <source>
        <dbReference type="Proteomes" id="UP000886469"/>
    </source>
</evidence>